<feature type="compositionally biased region" description="Polar residues" evidence="1">
    <location>
        <begin position="1"/>
        <end position="10"/>
    </location>
</feature>
<dbReference type="AlphaFoldDB" id="A0AAN9L535"/>
<gene>
    <name evidence="2" type="ORF">VNO77_23531</name>
</gene>
<protein>
    <submittedName>
        <fullName evidence="2">Uncharacterized protein</fullName>
    </submittedName>
</protein>
<name>A0AAN9L535_CANGL</name>
<keyword evidence="3" id="KW-1185">Reference proteome</keyword>
<evidence type="ECO:0000313" key="3">
    <source>
        <dbReference type="Proteomes" id="UP001367508"/>
    </source>
</evidence>
<comment type="caution">
    <text evidence="2">The sequence shown here is derived from an EMBL/GenBank/DDBJ whole genome shotgun (WGS) entry which is preliminary data.</text>
</comment>
<feature type="region of interest" description="Disordered" evidence="1">
    <location>
        <begin position="1"/>
        <end position="26"/>
    </location>
</feature>
<dbReference type="EMBL" id="JAYMYQ010000005">
    <property type="protein sequence ID" value="KAK7329369.1"/>
    <property type="molecule type" value="Genomic_DNA"/>
</dbReference>
<evidence type="ECO:0000256" key="1">
    <source>
        <dbReference type="SAM" id="MobiDB-lite"/>
    </source>
</evidence>
<accession>A0AAN9L535</accession>
<dbReference type="Proteomes" id="UP001367508">
    <property type="component" value="Unassembled WGS sequence"/>
</dbReference>
<sequence>MMVTNSMSTTTRHDDEETLTKEDYDPPHEYLSYIHNGKFSVHEEKEWERNKERLALKNCISVIETEKRKVKPYDQYDMTGCDSLV</sequence>
<proteinExistence type="predicted"/>
<feature type="compositionally biased region" description="Basic and acidic residues" evidence="1">
    <location>
        <begin position="11"/>
        <end position="26"/>
    </location>
</feature>
<organism evidence="2 3">
    <name type="scientific">Canavalia gladiata</name>
    <name type="common">Sword bean</name>
    <name type="synonym">Dolichos gladiatus</name>
    <dbReference type="NCBI Taxonomy" id="3824"/>
    <lineage>
        <taxon>Eukaryota</taxon>
        <taxon>Viridiplantae</taxon>
        <taxon>Streptophyta</taxon>
        <taxon>Embryophyta</taxon>
        <taxon>Tracheophyta</taxon>
        <taxon>Spermatophyta</taxon>
        <taxon>Magnoliopsida</taxon>
        <taxon>eudicotyledons</taxon>
        <taxon>Gunneridae</taxon>
        <taxon>Pentapetalae</taxon>
        <taxon>rosids</taxon>
        <taxon>fabids</taxon>
        <taxon>Fabales</taxon>
        <taxon>Fabaceae</taxon>
        <taxon>Papilionoideae</taxon>
        <taxon>50 kb inversion clade</taxon>
        <taxon>NPAAA clade</taxon>
        <taxon>indigoferoid/millettioid clade</taxon>
        <taxon>Phaseoleae</taxon>
        <taxon>Canavalia</taxon>
    </lineage>
</organism>
<evidence type="ECO:0000313" key="2">
    <source>
        <dbReference type="EMBL" id="KAK7329369.1"/>
    </source>
</evidence>
<reference evidence="2 3" key="1">
    <citation type="submission" date="2024-01" db="EMBL/GenBank/DDBJ databases">
        <title>The genomes of 5 underutilized Papilionoideae crops provide insights into root nodulation and disease resistanc.</title>
        <authorList>
            <person name="Jiang F."/>
        </authorList>
    </citation>
    <scope>NUCLEOTIDE SEQUENCE [LARGE SCALE GENOMIC DNA]</scope>
    <source>
        <strain evidence="2">LVBAO_FW01</strain>
        <tissue evidence="2">Leaves</tissue>
    </source>
</reference>